<gene>
    <name evidence="2" type="ORF">LZC95_05345</name>
</gene>
<keyword evidence="1" id="KW-0812">Transmembrane</keyword>
<accession>A0ABZ2KGR6</accession>
<keyword evidence="1" id="KW-1133">Transmembrane helix</keyword>
<feature type="transmembrane region" description="Helical" evidence="1">
    <location>
        <begin position="67"/>
        <end position="85"/>
    </location>
</feature>
<reference evidence="2 3" key="1">
    <citation type="submission" date="2021-12" db="EMBL/GenBank/DDBJ databases">
        <title>Discovery of the Pendulisporaceae a myxobacterial family with distinct sporulation behavior and unique specialized metabolism.</title>
        <authorList>
            <person name="Garcia R."/>
            <person name="Popoff A."/>
            <person name="Bader C.D."/>
            <person name="Loehr J."/>
            <person name="Walesch S."/>
            <person name="Walt C."/>
            <person name="Boldt J."/>
            <person name="Bunk B."/>
            <person name="Haeckl F.J.F.P.J."/>
            <person name="Gunesch A.P."/>
            <person name="Birkelbach J."/>
            <person name="Nuebel U."/>
            <person name="Pietschmann T."/>
            <person name="Bach T."/>
            <person name="Mueller R."/>
        </authorList>
    </citation>
    <scope>NUCLEOTIDE SEQUENCE [LARGE SCALE GENOMIC DNA]</scope>
    <source>
        <strain evidence="2 3">MSr12523</strain>
    </source>
</reference>
<protein>
    <recommendedName>
        <fullName evidence="4">Zinc-finger domain-containing protein</fullName>
    </recommendedName>
</protein>
<evidence type="ECO:0000313" key="2">
    <source>
        <dbReference type="EMBL" id="WXA96260.1"/>
    </source>
</evidence>
<evidence type="ECO:0000256" key="1">
    <source>
        <dbReference type="SAM" id="Phobius"/>
    </source>
</evidence>
<name>A0ABZ2KGR6_9BACT</name>
<evidence type="ECO:0000313" key="3">
    <source>
        <dbReference type="Proteomes" id="UP001379533"/>
    </source>
</evidence>
<evidence type="ECO:0008006" key="4">
    <source>
        <dbReference type="Google" id="ProtNLM"/>
    </source>
</evidence>
<dbReference type="RefSeq" id="WP_394846876.1">
    <property type="nucleotide sequence ID" value="NZ_CP089982.1"/>
</dbReference>
<keyword evidence="1" id="KW-0472">Membrane</keyword>
<keyword evidence="3" id="KW-1185">Reference proteome</keyword>
<proteinExistence type="predicted"/>
<sequence>MTANDSRHEVSTFALDVYFANGKTGDPELARHLATCGRCSGYLASLEGDSMSALPVTRKKVSRIRTIMVAAAGAVALAAAIALAVHSVPDESTGSYVASKGAPAAQALVRSEGRSRIWDGRSPIRPGDAIALRAGCEGFTHVAVASRSGDSWSRLFDGGCPSGSAPLPFTMIADAQPGDERIALVFSGARLDDDAFGSAVRQRLQTNKVWVIEFVFPKAVSP</sequence>
<dbReference type="EMBL" id="CP089982">
    <property type="protein sequence ID" value="WXA96260.1"/>
    <property type="molecule type" value="Genomic_DNA"/>
</dbReference>
<organism evidence="2 3">
    <name type="scientific">Pendulispora brunnea</name>
    <dbReference type="NCBI Taxonomy" id="2905690"/>
    <lineage>
        <taxon>Bacteria</taxon>
        <taxon>Pseudomonadati</taxon>
        <taxon>Myxococcota</taxon>
        <taxon>Myxococcia</taxon>
        <taxon>Myxococcales</taxon>
        <taxon>Sorangiineae</taxon>
        <taxon>Pendulisporaceae</taxon>
        <taxon>Pendulispora</taxon>
    </lineage>
</organism>
<dbReference type="Proteomes" id="UP001379533">
    <property type="component" value="Chromosome"/>
</dbReference>